<feature type="transmembrane region" description="Helical" evidence="1">
    <location>
        <begin position="56"/>
        <end position="73"/>
    </location>
</feature>
<protein>
    <recommendedName>
        <fullName evidence="4">DoxX</fullName>
    </recommendedName>
</protein>
<evidence type="ECO:0008006" key="4">
    <source>
        <dbReference type="Google" id="ProtNLM"/>
    </source>
</evidence>
<keyword evidence="1" id="KW-0812">Transmembrane</keyword>
<gene>
    <name evidence="2" type="ORF">COCCU_00425</name>
</gene>
<keyword evidence="1" id="KW-1133">Transmembrane helix</keyword>
<evidence type="ECO:0000313" key="2">
    <source>
        <dbReference type="EMBL" id="QGU06053.1"/>
    </source>
</evidence>
<feature type="transmembrane region" description="Helical" evidence="1">
    <location>
        <begin position="79"/>
        <end position="96"/>
    </location>
</feature>
<dbReference type="EMBL" id="CP046455">
    <property type="protein sequence ID" value="QGU06053.1"/>
    <property type="molecule type" value="Genomic_DNA"/>
</dbReference>
<sequence>MNISNAILRGVSGAYILQSGVGKLGMPTEAAAGVQEFAATGVPAVKKMSPDTFSKFLSYSEVGIGAALLAPFVSNRIAGAAMGTFSAGLLAIYFRNEAMTQKDGIRPSEAGTGLSKDLFMAAISAALIASKPEKKSN</sequence>
<keyword evidence="3" id="KW-1185">Reference proteome</keyword>
<keyword evidence="1" id="KW-0472">Membrane</keyword>
<evidence type="ECO:0000313" key="3">
    <source>
        <dbReference type="Proteomes" id="UP000424462"/>
    </source>
</evidence>
<proteinExistence type="predicted"/>
<dbReference type="AlphaFoldDB" id="A0A6B8VPP4"/>
<reference evidence="2 3" key="1">
    <citation type="submission" date="2019-11" db="EMBL/GenBank/DDBJ databases">
        <title>Complete genome sequence of Corynebacterium kalinowskii 1959, a novel Corynebacterium species isolated from soil of a small paddock in Vilsendorf, Germany.</title>
        <authorList>
            <person name="Schaffert L."/>
            <person name="Ruwe M."/>
            <person name="Milse J."/>
            <person name="Hanuschka K."/>
            <person name="Ortseifen V."/>
            <person name="Droste J."/>
            <person name="Brandt D."/>
            <person name="Schlueter L."/>
            <person name="Kutter Y."/>
            <person name="Vinke S."/>
            <person name="Viehoefer P."/>
            <person name="Jacob L."/>
            <person name="Luebke N.-C."/>
            <person name="Schulte-Berndt E."/>
            <person name="Hain C."/>
            <person name="Linder M."/>
            <person name="Schmidt P."/>
            <person name="Wollenschlaeger L."/>
            <person name="Luttermann T."/>
            <person name="Thieme E."/>
            <person name="Hassa J."/>
            <person name="Haak M."/>
            <person name="Wittchen M."/>
            <person name="Mentz A."/>
            <person name="Persicke M."/>
            <person name="Busche T."/>
            <person name="Ruckert C."/>
        </authorList>
    </citation>
    <scope>NUCLEOTIDE SEQUENCE [LARGE SCALE GENOMIC DNA]</scope>
    <source>
        <strain evidence="2 3">2039</strain>
    </source>
</reference>
<accession>A0A6B8VPP4</accession>
<evidence type="ECO:0000256" key="1">
    <source>
        <dbReference type="SAM" id="Phobius"/>
    </source>
</evidence>
<dbReference type="RefSeq" id="WP_156229664.1">
    <property type="nucleotide sequence ID" value="NZ_CP046455.1"/>
</dbReference>
<name>A0A6B8VPP4_9CORY</name>
<dbReference type="Proteomes" id="UP000424462">
    <property type="component" value="Chromosome"/>
</dbReference>
<organism evidence="2 3">
    <name type="scientific">Corynebacterium occultum</name>
    <dbReference type="NCBI Taxonomy" id="2675219"/>
    <lineage>
        <taxon>Bacteria</taxon>
        <taxon>Bacillati</taxon>
        <taxon>Actinomycetota</taxon>
        <taxon>Actinomycetes</taxon>
        <taxon>Mycobacteriales</taxon>
        <taxon>Corynebacteriaceae</taxon>
        <taxon>Corynebacterium</taxon>
    </lineage>
</organism>
<dbReference type="KEGG" id="cok:COCCU_00425"/>